<evidence type="ECO:0000313" key="11">
    <source>
        <dbReference type="EMBL" id="TIC66780.1"/>
    </source>
</evidence>
<evidence type="ECO:0000313" key="17">
    <source>
        <dbReference type="Proteomes" id="UP000310708"/>
    </source>
</evidence>
<dbReference type="InterPro" id="IPR024661">
    <property type="entry name" value="RNA_pol_III_Rpc31"/>
</dbReference>
<protein>
    <recommendedName>
        <fullName evidence="4">DNA-directed RNA polymerase III subunit</fullName>
    </recommendedName>
</protein>
<dbReference type="Proteomes" id="UP000310685">
    <property type="component" value="Unassembled WGS sequence"/>
</dbReference>
<dbReference type="PIRSF" id="PIRSF000777">
    <property type="entry name" value="RNA_polIII_C31"/>
    <property type="match status" value="1"/>
</dbReference>
<comment type="subunit">
    <text evidence="4">Component of the RNA polymerase III (Pol III) complex.</text>
</comment>
<evidence type="ECO:0000313" key="12">
    <source>
        <dbReference type="Proteomes" id="UP000305362"/>
    </source>
</evidence>
<comment type="function">
    <text evidence="4">DNA-dependent RNA polymerase catalyzes the transcription of DNA into RNA using the four ribonucleoside triphosphates as substrates. Specific peripheric component of RNA polymerase III which synthesizes small RNAs, such as 5S rRNA and tRNAs.</text>
</comment>
<comment type="similarity">
    <text evidence="2 4">Belongs to the eukaryotic RPC7 RNA polymerase subunit family.</text>
</comment>
<proteinExistence type="inferred from homology"/>
<dbReference type="EMBL" id="SPRW01000015">
    <property type="protein sequence ID" value="TIC66628.1"/>
    <property type="molecule type" value="Genomic_DNA"/>
</dbReference>
<evidence type="ECO:0000256" key="5">
    <source>
        <dbReference type="SAM" id="MobiDB-lite"/>
    </source>
</evidence>
<evidence type="ECO:0000313" key="8">
    <source>
        <dbReference type="EMBL" id="TIC28440.1"/>
    </source>
</evidence>
<gene>
    <name evidence="9" type="ORF">E3Q01_02070</name>
    <name evidence="10" type="ORF">E3Q02_01763</name>
    <name evidence="11" type="ORF">E3Q03_02111</name>
    <name evidence="8" type="ORF">E3Q10_03193</name>
    <name evidence="7" type="ORF">E3Q17_01688</name>
    <name evidence="6" type="ORF">E3Q22_02431</name>
</gene>
<sequence length="198" mass="22447">MSRGGRGGGRFGGSNMPPMGLTFQDLQLMRKDATELYPTTKLKYMQAPTEQELSYANASNDFYERIRLSAYNLPEDEEKTGGGTDIERYSDKYKIKPSLVTNQDHLSSLKAIMNPEFFPRQVFDGVKTVKKTTKRERKKIDWDNAENNIEEDDDEEVEEEEEIDDGEDDADYANQYFDNGEGDEDDGGDDGDAGGDYE</sequence>
<dbReference type="AlphaFoldDB" id="A0A4T0QVP0"/>
<dbReference type="PANTHER" id="PTHR15367:SF2">
    <property type="entry name" value="DNA-DIRECTED RNA POLYMERASE III SUBUNIT"/>
    <property type="match status" value="1"/>
</dbReference>
<name>A0A4T0QVP0_9BASI</name>
<dbReference type="GO" id="GO:0006383">
    <property type="term" value="P:transcription by RNA polymerase III"/>
    <property type="evidence" value="ECO:0007669"/>
    <property type="project" value="UniProtKB-UniRule"/>
</dbReference>
<evidence type="ECO:0000313" key="14">
    <source>
        <dbReference type="Proteomes" id="UP000307169"/>
    </source>
</evidence>
<dbReference type="GO" id="GO:0005666">
    <property type="term" value="C:RNA polymerase III complex"/>
    <property type="evidence" value="ECO:0007669"/>
    <property type="project" value="UniProtKB-UniRule"/>
</dbReference>
<dbReference type="Proteomes" id="UP000305362">
    <property type="component" value="Unassembled WGS sequence"/>
</dbReference>
<dbReference type="Proteomes" id="UP000310708">
    <property type="component" value="Unassembled WGS sequence"/>
</dbReference>
<evidence type="ECO:0000256" key="2">
    <source>
        <dbReference type="ARBA" id="ARBA00008352"/>
    </source>
</evidence>
<accession>A0A4T0QVP0</accession>
<comment type="subcellular location">
    <subcellularLocation>
        <location evidence="1 4">Nucleus</location>
    </subcellularLocation>
</comment>
<dbReference type="OMA" id="TFIDFTI"/>
<feature type="region of interest" description="Disordered" evidence="5">
    <location>
        <begin position="136"/>
        <end position="198"/>
    </location>
</feature>
<evidence type="ECO:0000256" key="1">
    <source>
        <dbReference type="ARBA" id="ARBA00004123"/>
    </source>
</evidence>
<dbReference type="OrthoDB" id="5377312at2759"/>
<dbReference type="EMBL" id="SPRV01000019">
    <property type="protein sequence ID" value="TIC66780.1"/>
    <property type="molecule type" value="Genomic_DNA"/>
</dbReference>
<evidence type="ECO:0000313" key="10">
    <source>
        <dbReference type="EMBL" id="TIC66628.1"/>
    </source>
</evidence>
<dbReference type="Proteomes" id="UP000309601">
    <property type="component" value="Unassembled WGS sequence"/>
</dbReference>
<dbReference type="PANTHER" id="PTHR15367">
    <property type="entry name" value="DNA-DIRECTED RNA POLYMERASE III"/>
    <property type="match status" value="1"/>
</dbReference>
<comment type="caution">
    <text evidence="8">The sequence shown here is derived from an EMBL/GenBank/DDBJ whole genome shotgun (WGS) entry which is preliminary data.</text>
</comment>
<evidence type="ECO:0000313" key="16">
    <source>
        <dbReference type="Proteomes" id="UP000310685"/>
    </source>
</evidence>
<organism evidence="8 13">
    <name type="scientific">Wallemia mellicola</name>
    <dbReference type="NCBI Taxonomy" id="1708541"/>
    <lineage>
        <taxon>Eukaryota</taxon>
        <taxon>Fungi</taxon>
        <taxon>Dikarya</taxon>
        <taxon>Basidiomycota</taxon>
        <taxon>Wallemiomycotina</taxon>
        <taxon>Wallemiomycetes</taxon>
        <taxon>Wallemiales</taxon>
        <taxon>Wallemiaceae</taxon>
        <taxon>Wallemia</taxon>
    </lineage>
</organism>
<evidence type="ECO:0000256" key="3">
    <source>
        <dbReference type="ARBA" id="ARBA00023242"/>
    </source>
</evidence>
<evidence type="ECO:0000313" key="15">
    <source>
        <dbReference type="Proteomes" id="UP000309601"/>
    </source>
</evidence>
<evidence type="ECO:0000313" key="13">
    <source>
        <dbReference type="Proteomes" id="UP000305647"/>
    </source>
</evidence>
<evidence type="ECO:0000313" key="7">
    <source>
        <dbReference type="EMBL" id="TIC01761.1"/>
    </source>
</evidence>
<feature type="compositionally biased region" description="Acidic residues" evidence="5">
    <location>
        <begin position="148"/>
        <end position="171"/>
    </location>
</feature>
<evidence type="ECO:0000313" key="6">
    <source>
        <dbReference type="EMBL" id="TIB78877.1"/>
    </source>
</evidence>
<feature type="compositionally biased region" description="Acidic residues" evidence="5">
    <location>
        <begin position="180"/>
        <end position="198"/>
    </location>
</feature>
<dbReference type="EMBL" id="SPRC01000023">
    <property type="protein sequence ID" value="TIB78877.1"/>
    <property type="molecule type" value="Genomic_DNA"/>
</dbReference>
<dbReference type="EMBL" id="SPRO01000040">
    <property type="protein sequence ID" value="TIC28440.1"/>
    <property type="molecule type" value="Genomic_DNA"/>
</dbReference>
<dbReference type="Proteomes" id="UP000307169">
    <property type="component" value="Unassembled WGS sequence"/>
</dbReference>
<dbReference type="EMBL" id="SPRX01000022">
    <property type="protein sequence ID" value="TIC65492.1"/>
    <property type="molecule type" value="Genomic_DNA"/>
</dbReference>
<keyword evidence="3 4" id="KW-0539">Nucleus</keyword>
<dbReference type="Proteomes" id="UP000305647">
    <property type="component" value="Unassembled WGS sequence"/>
</dbReference>
<evidence type="ECO:0000256" key="4">
    <source>
        <dbReference type="PIRNR" id="PIRNR000777"/>
    </source>
</evidence>
<evidence type="ECO:0000313" key="9">
    <source>
        <dbReference type="EMBL" id="TIC65492.1"/>
    </source>
</evidence>
<dbReference type="EMBL" id="SPRH01000015">
    <property type="protein sequence ID" value="TIC01761.1"/>
    <property type="molecule type" value="Genomic_DNA"/>
</dbReference>
<reference evidence="12 13" key="1">
    <citation type="submission" date="2019-03" db="EMBL/GenBank/DDBJ databases">
        <title>Sequencing 25 genomes of Wallemia mellicola.</title>
        <authorList>
            <person name="Gostincar C."/>
        </authorList>
    </citation>
    <scope>NUCLEOTIDE SEQUENCE [LARGE SCALE GENOMIC DNA]</scope>
    <source>
        <strain evidence="7 14">EXF-1262</strain>
        <strain evidence="10 15">EXF-1274</strain>
        <strain evidence="11 12">EXF-1277</strain>
        <strain evidence="6 16">EXF-6152</strain>
        <strain evidence="9 17">EXF-757</strain>
        <strain evidence="8 13">EXF-8738</strain>
    </source>
</reference>